<keyword evidence="2" id="KW-1185">Reference proteome</keyword>
<dbReference type="EMBL" id="CANTFM010002363">
    <property type="protein sequence ID" value="CAI5746174.1"/>
    <property type="molecule type" value="Genomic_DNA"/>
</dbReference>
<evidence type="ECO:0000313" key="1">
    <source>
        <dbReference type="EMBL" id="CAI5746174.1"/>
    </source>
</evidence>
<protein>
    <submittedName>
        <fullName evidence="1">Uncharacterized protein</fullName>
    </submittedName>
</protein>
<gene>
    <name evidence="1" type="ORF">PDE001_LOCUS11183</name>
</gene>
<comment type="caution">
    <text evidence="1">The sequence shown here is derived from an EMBL/GenBank/DDBJ whole genome shotgun (WGS) entry which is preliminary data.</text>
</comment>
<evidence type="ECO:0000313" key="2">
    <source>
        <dbReference type="Proteomes" id="UP001162029"/>
    </source>
</evidence>
<accession>A0AAV0VAG9</accession>
<dbReference type="Proteomes" id="UP001162029">
    <property type="component" value="Unassembled WGS sequence"/>
</dbReference>
<name>A0AAV0VAG9_9STRA</name>
<proteinExistence type="predicted"/>
<organism evidence="1 2">
    <name type="scientific">Peronospora destructor</name>
    <dbReference type="NCBI Taxonomy" id="86335"/>
    <lineage>
        <taxon>Eukaryota</taxon>
        <taxon>Sar</taxon>
        <taxon>Stramenopiles</taxon>
        <taxon>Oomycota</taxon>
        <taxon>Peronosporomycetes</taxon>
        <taxon>Peronosporales</taxon>
        <taxon>Peronosporaceae</taxon>
        <taxon>Peronospora</taxon>
    </lineage>
</organism>
<sequence>MSDASGWIQRLFLHAHFYGHTRNVLFEQTPAVSRGSGPSKFKVVTDLFEPGSFEGVFTRERGPAGAIERCLALIPRVQPYDENAANWDDDIPSRLELSGHGRKKKKLASLWPFSEVDGLSGTWNTAGHVKAALQSLSQIGTLDAQLSM</sequence>
<dbReference type="AlphaFoldDB" id="A0AAV0VAG9"/>
<reference evidence="1" key="1">
    <citation type="submission" date="2022-12" db="EMBL/GenBank/DDBJ databases">
        <authorList>
            <person name="Webb A."/>
        </authorList>
    </citation>
    <scope>NUCLEOTIDE SEQUENCE</scope>
    <source>
        <strain evidence="1">Pd1</strain>
    </source>
</reference>